<sequence>MWSSFFPKAVIIVVAIVIQINGVVSSPNVDTDSLALLAIRYKITDDPQRVFRSWNASVPLCQWQGVTCGRRHQRVTTLDLSGNRLVGSLSPYIGNLSFLRYMNFSDNQLHGSILQK</sequence>
<keyword evidence="1" id="KW-0433">Leucine-rich repeat</keyword>
<dbReference type="InterPro" id="IPR032675">
    <property type="entry name" value="LRR_dom_sf"/>
</dbReference>
<evidence type="ECO:0000256" key="1">
    <source>
        <dbReference type="ARBA" id="ARBA00022614"/>
    </source>
</evidence>
<evidence type="ECO:0000313" key="6">
    <source>
        <dbReference type="EMBL" id="KAJ9540345.1"/>
    </source>
</evidence>
<dbReference type="Pfam" id="PF00560">
    <property type="entry name" value="LRR_1"/>
    <property type="match status" value="1"/>
</dbReference>
<feature type="domain" description="Leucine-rich repeat-containing N-terminal plant-type" evidence="5">
    <location>
        <begin position="30"/>
        <end position="68"/>
    </location>
</feature>
<evidence type="ECO:0000256" key="3">
    <source>
        <dbReference type="ARBA" id="ARBA00022737"/>
    </source>
</evidence>
<feature type="chain" id="PRO_5041468265" description="Leucine-rich repeat-containing N-terminal plant-type domain-containing protein" evidence="4">
    <location>
        <begin position="26"/>
        <end position="116"/>
    </location>
</feature>
<accession>A0AA38SCN4</accession>
<dbReference type="EMBL" id="JARYMX010000007">
    <property type="protein sequence ID" value="KAJ9540345.1"/>
    <property type="molecule type" value="Genomic_DNA"/>
</dbReference>
<keyword evidence="2 4" id="KW-0732">Signal</keyword>
<proteinExistence type="predicted"/>
<dbReference type="Pfam" id="PF08263">
    <property type="entry name" value="LRRNT_2"/>
    <property type="match status" value="1"/>
</dbReference>
<gene>
    <name evidence="6" type="ORF">OSB04_026851</name>
</gene>
<evidence type="ECO:0000256" key="2">
    <source>
        <dbReference type="ARBA" id="ARBA00022729"/>
    </source>
</evidence>
<dbReference type="AlphaFoldDB" id="A0AA38SCN4"/>
<dbReference type="PANTHER" id="PTHR48060">
    <property type="entry name" value="DNA DAMAGE-REPAIR/TOLERATION PROTEIN DRT100"/>
    <property type="match status" value="1"/>
</dbReference>
<protein>
    <recommendedName>
        <fullName evidence="5">Leucine-rich repeat-containing N-terminal plant-type domain-containing protein</fullName>
    </recommendedName>
</protein>
<dbReference type="InterPro" id="IPR053211">
    <property type="entry name" value="DNA_repair-toleration"/>
</dbReference>
<name>A0AA38SCN4_9ASTR</name>
<dbReference type="PANTHER" id="PTHR48060:SF21">
    <property type="entry name" value="L DOMAIN-LIKE PROTEIN"/>
    <property type="match status" value="1"/>
</dbReference>
<dbReference type="InterPro" id="IPR001611">
    <property type="entry name" value="Leu-rich_rpt"/>
</dbReference>
<evidence type="ECO:0000259" key="5">
    <source>
        <dbReference type="Pfam" id="PF08263"/>
    </source>
</evidence>
<dbReference type="InterPro" id="IPR013210">
    <property type="entry name" value="LRR_N_plant-typ"/>
</dbReference>
<reference evidence="6" key="1">
    <citation type="submission" date="2023-03" db="EMBL/GenBank/DDBJ databases">
        <title>Chromosome-scale reference genome and RAD-based genetic map of yellow starthistle (Centaurea solstitialis) reveal putative structural variation and QTLs associated with invader traits.</title>
        <authorList>
            <person name="Reatini B."/>
            <person name="Cang F.A."/>
            <person name="Jiang Q."/>
            <person name="Mckibben M.T.W."/>
            <person name="Barker M.S."/>
            <person name="Rieseberg L.H."/>
            <person name="Dlugosch K.M."/>
        </authorList>
    </citation>
    <scope>NUCLEOTIDE SEQUENCE</scope>
    <source>
        <strain evidence="6">CAN-66</strain>
        <tissue evidence="6">Leaf</tissue>
    </source>
</reference>
<evidence type="ECO:0000313" key="7">
    <source>
        <dbReference type="Proteomes" id="UP001172457"/>
    </source>
</evidence>
<keyword evidence="3" id="KW-0677">Repeat</keyword>
<feature type="signal peptide" evidence="4">
    <location>
        <begin position="1"/>
        <end position="25"/>
    </location>
</feature>
<keyword evidence="7" id="KW-1185">Reference proteome</keyword>
<comment type="caution">
    <text evidence="6">The sequence shown here is derived from an EMBL/GenBank/DDBJ whole genome shotgun (WGS) entry which is preliminary data.</text>
</comment>
<dbReference type="Gene3D" id="3.80.10.10">
    <property type="entry name" value="Ribonuclease Inhibitor"/>
    <property type="match status" value="1"/>
</dbReference>
<evidence type="ECO:0000256" key="4">
    <source>
        <dbReference type="SAM" id="SignalP"/>
    </source>
</evidence>
<organism evidence="6 7">
    <name type="scientific">Centaurea solstitialis</name>
    <name type="common">yellow star-thistle</name>
    <dbReference type="NCBI Taxonomy" id="347529"/>
    <lineage>
        <taxon>Eukaryota</taxon>
        <taxon>Viridiplantae</taxon>
        <taxon>Streptophyta</taxon>
        <taxon>Embryophyta</taxon>
        <taxon>Tracheophyta</taxon>
        <taxon>Spermatophyta</taxon>
        <taxon>Magnoliopsida</taxon>
        <taxon>eudicotyledons</taxon>
        <taxon>Gunneridae</taxon>
        <taxon>Pentapetalae</taxon>
        <taxon>asterids</taxon>
        <taxon>campanulids</taxon>
        <taxon>Asterales</taxon>
        <taxon>Asteraceae</taxon>
        <taxon>Carduoideae</taxon>
        <taxon>Cardueae</taxon>
        <taxon>Centaureinae</taxon>
        <taxon>Centaurea</taxon>
    </lineage>
</organism>
<dbReference type="SUPFAM" id="SSF52058">
    <property type="entry name" value="L domain-like"/>
    <property type="match status" value="1"/>
</dbReference>
<dbReference type="Proteomes" id="UP001172457">
    <property type="component" value="Chromosome 7"/>
</dbReference>